<evidence type="ECO:0000313" key="1">
    <source>
        <dbReference type="EMBL" id="EEF90652.1"/>
    </source>
</evidence>
<dbReference type="HOGENOM" id="CLU_3284576_0_0_10"/>
<protein>
    <submittedName>
        <fullName evidence="1">Uncharacterized protein</fullName>
    </submittedName>
</protein>
<comment type="caution">
    <text evidence="1">The sequence shown here is derived from an EMBL/GenBank/DDBJ whole genome shotgun (WGS) entry which is preliminary data.</text>
</comment>
<reference evidence="1 2" key="2">
    <citation type="submission" date="2009-01" db="EMBL/GenBank/DDBJ databases">
        <title>Draft genome sequence of Bacteroides cellulosilyticus (DSM 14838).</title>
        <authorList>
            <person name="Sudarsanam P."/>
            <person name="Ley R."/>
            <person name="Guruge J."/>
            <person name="Turnbaugh P.J."/>
            <person name="Mahowald M."/>
            <person name="Liep D."/>
            <person name="Gordon J."/>
        </authorList>
    </citation>
    <scope>NUCLEOTIDE SEQUENCE [LARGE SCALE GENOMIC DNA]</scope>
    <source>
        <strain evidence="1 2">DSM 14838</strain>
    </source>
</reference>
<reference evidence="1 2" key="1">
    <citation type="submission" date="2008-12" db="EMBL/GenBank/DDBJ databases">
        <authorList>
            <person name="Fulton L."/>
            <person name="Clifton S."/>
            <person name="Fulton B."/>
            <person name="Xu J."/>
            <person name="Minx P."/>
            <person name="Pepin K.H."/>
            <person name="Johnson M."/>
            <person name="Bhonagiri V."/>
            <person name="Nash W.E."/>
            <person name="Mardis E.R."/>
            <person name="Wilson R.K."/>
        </authorList>
    </citation>
    <scope>NUCLEOTIDE SEQUENCE [LARGE SCALE GENOMIC DNA]</scope>
    <source>
        <strain evidence="1 2">DSM 14838</strain>
    </source>
</reference>
<organism evidence="1 2">
    <name type="scientific">Bacteroides cellulosilyticus DSM 14838</name>
    <dbReference type="NCBI Taxonomy" id="537012"/>
    <lineage>
        <taxon>Bacteria</taxon>
        <taxon>Pseudomonadati</taxon>
        <taxon>Bacteroidota</taxon>
        <taxon>Bacteroidia</taxon>
        <taxon>Bacteroidales</taxon>
        <taxon>Bacteroidaceae</taxon>
        <taxon>Bacteroides</taxon>
    </lineage>
</organism>
<sequence length="40" mass="4780">MIIMNIIIIICNNLKQDNHEEYTSESLYHRYLSISPSLRI</sequence>
<dbReference type="AlphaFoldDB" id="E2NBP4"/>
<dbReference type="EMBL" id="ACCH01000138">
    <property type="protein sequence ID" value="EEF90652.1"/>
    <property type="molecule type" value="Genomic_DNA"/>
</dbReference>
<evidence type="ECO:0000313" key="2">
    <source>
        <dbReference type="Proteomes" id="UP000003711"/>
    </source>
</evidence>
<dbReference type="Proteomes" id="UP000003711">
    <property type="component" value="Unassembled WGS sequence"/>
</dbReference>
<gene>
    <name evidence="1" type="ORF">BACCELL_01701</name>
</gene>
<proteinExistence type="predicted"/>
<accession>E2NBP4</accession>
<name>E2NBP4_9BACE</name>